<gene>
    <name evidence="5" type="ORF">HDF12_000169</name>
</gene>
<dbReference type="NCBIfam" id="NF004771">
    <property type="entry name" value="PRK06110.1"/>
    <property type="match status" value="1"/>
</dbReference>
<proteinExistence type="predicted"/>
<dbReference type="AlphaFoldDB" id="A0A7Y9NI87"/>
<evidence type="ECO:0000313" key="5">
    <source>
        <dbReference type="EMBL" id="NYF49804.1"/>
    </source>
</evidence>
<feature type="domain" description="Tryptophan synthase beta chain-like PALP" evidence="4">
    <location>
        <begin position="41"/>
        <end position="315"/>
    </location>
</feature>
<keyword evidence="2" id="KW-0663">Pyridoxal phosphate</keyword>
<dbReference type="Pfam" id="PF00291">
    <property type="entry name" value="PALP"/>
    <property type="match status" value="1"/>
</dbReference>
<sequence length="333" mass="35807">MTLGDVKVLPGLDEIKAAAELIYKTMPATPQYSWPLLNERASQIAGAVEVWVKHENHTPVGAFKVRGGLVYMDWLRHERPEVKTVVSATRGNHGQSMAFAGKQLGLRVVIVVPFGNSPEKNRSMRCLGAELVEFGNDFQEASEHAAYLEGKFGWHRVPSFDLRLVTGVSTYAWEMFTACPELETFYVPIGMGSGVCGTIAARNALGLKTKVVGVVSTHAPAYALSFAAGHVREHESTTEIADGVACRKPDETTLEILKAGMDRILMVDDKAVKEAMRAYFVDTHNVAEGAGAIGLAALLMDRPKGGKRVGTVLCGGNVDSDVFGSVLCDGGLS</sequence>
<dbReference type="GO" id="GO:0006565">
    <property type="term" value="P:L-serine catabolic process"/>
    <property type="evidence" value="ECO:0007669"/>
    <property type="project" value="TreeGrafter"/>
</dbReference>
<dbReference type="InterPro" id="IPR050147">
    <property type="entry name" value="Ser/Thr_Dehydratase"/>
</dbReference>
<dbReference type="EMBL" id="JACCCV010000001">
    <property type="protein sequence ID" value="NYF49804.1"/>
    <property type="molecule type" value="Genomic_DNA"/>
</dbReference>
<evidence type="ECO:0000256" key="3">
    <source>
        <dbReference type="ARBA" id="ARBA00023239"/>
    </source>
</evidence>
<dbReference type="InterPro" id="IPR036052">
    <property type="entry name" value="TrpB-like_PALP_sf"/>
</dbReference>
<dbReference type="GO" id="GO:0006567">
    <property type="term" value="P:L-threonine catabolic process"/>
    <property type="evidence" value="ECO:0007669"/>
    <property type="project" value="TreeGrafter"/>
</dbReference>
<dbReference type="EC" id="4.3.1.19" evidence="5"/>
<evidence type="ECO:0000259" key="4">
    <source>
        <dbReference type="Pfam" id="PF00291"/>
    </source>
</evidence>
<dbReference type="CDD" id="cd01562">
    <property type="entry name" value="Thr-dehyd"/>
    <property type="match status" value="1"/>
</dbReference>
<evidence type="ECO:0000256" key="2">
    <source>
        <dbReference type="ARBA" id="ARBA00022898"/>
    </source>
</evidence>
<dbReference type="GO" id="GO:0003941">
    <property type="term" value="F:L-serine ammonia-lyase activity"/>
    <property type="evidence" value="ECO:0007669"/>
    <property type="project" value="TreeGrafter"/>
</dbReference>
<dbReference type="GO" id="GO:0009097">
    <property type="term" value="P:isoleucine biosynthetic process"/>
    <property type="evidence" value="ECO:0007669"/>
    <property type="project" value="TreeGrafter"/>
</dbReference>
<dbReference type="Proteomes" id="UP000534186">
    <property type="component" value="Unassembled WGS sequence"/>
</dbReference>
<dbReference type="PANTHER" id="PTHR48078:SF7">
    <property type="entry name" value="BLL6502 PROTEIN"/>
    <property type="match status" value="1"/>
</dbReference>
<accession>A0A7Y9NI87</accession>
<evidence type="ECO:0000313" key="6">
    <source>
        <dbReference type="Proteomes" id="UP000534186"/>
    </source>
</evidence>
<reference evidence="5 6" key="1">
    <citation type="submission" date="2020-07" db="EMBL/GenBank/DDBJ databases">
        <title>Genomic Encyclopedia of Type Strains, Phase IV (KMG-V): Genome sequencing to study the core and pangenomes of soil and plant-associated prokaryotes.</title>
        <authorList>
            <person name="Whitman W."/>
        </authorList>
    </citation>
    <scope>NUCLEOTIDE SEQUENCE [LARGE SCALE GENOMIC DNA]</scope>
    <source>
        <strain evidence="5 6">M8UP30</strain>
    </source>
</reference>
<organism evidence="5 6">
    <name type="scientific">Tunturiibacter lichenicola</name>
    <dbReference type="NCBI Taxonomy" id="2051959"/>
    <lineage>
        <taxon>Bacteria</taxon>
        <taxon>Pseudomonadati</taxon>
        <taxon>Acidobacteriota</taxon>
        <taxon>Terriglobia</taxon>
        <taxon>Terriglobales</taxon>
        <taxon>Acidobacteriaceae</taxon>
        <taxon>Tunturiibacter</taxon>
    </lineage>
</organism>
<dbReference type="GO" id="GO:0004794">
    <property type="term" value="F:threonine deaminase activity"/>
    <property type="evidence" value="ECO:0007669"/>
    <property type="project" value="UniProtKB-EC"/>
</dbReference>
<dbReference type="SUPFAM" id="SSF53686">
    <property type="entry name" value="Tryptophan synthase beta subunit-like PLP-dependent enzymes"/>
    <property type="match status" value="1"/>
</dbReference>
<protein>
    <submittedName>
        <fullName evidence="5">Threonine dehydratase</fullName>
        <ecNumber evidence="5">4.3.1.19</ecNumber>
    </submittedName>
</protein>
<dbReference type="Gene3D" id="3.40.50.1100">
    <property type="match status" value="2"/>
</dbReference>
<evidence type="ECO:0000256" key="1">
    <source>
        <dbReference type="ARBA" id="ARBA00001933"/>
    </source>
</evidence>
<comment type="caution">
    <text evidence="5">The sequence shown here is derived from an EMBL/GenBank/DDBJ whole genome shotgun (WGS) entry which is preliminary data.</text>
</comment>
<name>A0A7Y9NI87_9BACT</name>
<comment type="cofactor">
    <cofactor evidence="1">
        <name>pyridoxal 5'-phosphate</name>
        <dbReference type="ChEBI" id="CHEBI:597326"/>
    </cofactor>
</comment>
<keyword evidence="3 5" id="KW-0456">Lyase</keyword>
<dbReference type="PANTHER" id="PTHR48078">
    <property type="entry name" value="THREONINE DEHYDRATASE, MITOCHONDRIAL-RELATED"/>
    <property type="match status" value="1"/>
</dbReference>
<dbReference type="InterPro" id="IPR001926">
    <property type="entry name" value="TrpB-like_PALP"/>
</dbReference>